<name>A0A6H5GQK7_9HEMI</name>
<evidence type="ECO:0000313" key="1">
    <source>
        <dbReference type="EMBL" id="CAB0005772.1"/>
    </source>
</evidence>
<accession>A0A6H5GQK7</accession>
<dbReference type="AlphaFoldDB" id="A0A6H5GQK7"/>
<dbReference type="Proteomes" id="UP000479000">
    <property type="component" value="Unassembled WGS sequence"/>
</dbReference>
<feature type="non-terminal residue" evidence="1">
    <location>
        <position position="203"/>
    </location>
</feature>
<protein>
    <submittedName>
        <fullName evidence="1">Uncharacterized protein</fullName>
    </submittedName>
</protein>
<reference evidence="1 2" key="1">
    <citation type="submission" date="2020-02" db="EMBL/GenBank/DDBJ databases">
        <authorList>
            <person name="Ferguson B K."/>
        </authorList>
    </citation>
    <scope>NUCLEOTIDE SEQUENCE [LARGE SCALE GENOMIC DNA]</scope>
</reference>
<gene>
    <name evidence="1" type="ORF">NTEN_LOCUS11249</name>
</gene>
<evidence type="ECO:0000313" key="2">
    <source>
        <dbReference type="Proteomes" id="UP000479000"/>
    </source>
</evidence>
<proteinExistence type="predicted"/>
<feature type="non-terminal residue" evidence="1">
    <location>
        <position position="1"/>
    </location>
</feature>
<sequence>IIDGYRRLSSYPIRILAGISLQVRLVMRICAQRRYRHYCNMFPPCPEDIVRRRSNCLTGTGSRGLKLQTFRWFALIHVSSLAGLGRLRSATVEPHTATDSGMGGVGGLTADIIRAAHVPTRPTVLLPRSRRFQHQNDDEFRKSPRNNGEQLCAMPSNGRKFLEENTRLGPGGIRDRESRPDFSENINFDYQPTISISAYTNLD</sequence>
<organism evidence="1 2">
    <name type="scientific">Nesidiocoris tenuis</name>
    <dbReference type="NCBI Taxonomy" id="355587"/>
    <lineage>
        <taxon>Eukaryota</taxon>
        <taxon>Metazoa</taxon>
        <taxon>Ecdysozoa</taxon>
        <taxon>Arthropoda</taxon>
        <taxon>Hexapoda</taxon>
        <taxon>Insecta</taxon>
        <taxon>Pterygota</taxon>
        <taxon>Neoptera</taxon>
        <taxon>Paraneoptera</taxon>
        <taxon>Hemiptera</taxon>
        <taxon>Heteroptera</taxon>
        <taxon>Panheteroptera</taxon>
        <taxon>Cimicomorpha</taxon>
        <taxon>Miridae</taxon>
        <taxon>Dicyphina</taxon>
        <taxon>Nesidiocoris</taxon>
    </lineage>
</organism>
<dbReference type="EMBL" id="CADCXU010016604">
    <property type="protein sequence ID" value="CAB0005772.1"/>
    <property type="molecule type" value="Genomic_DNA"/>
</dbReference>
<keyword evidence="2" id="KW-1185">Reference proteome</keyword>